<gene>
    <name evidence="7" type="ORF">GCM10011482_15350</name>
</gene>
<feature type="transmembrane region" description="Helical" evidence="6">
    <location>
        <begin position="180"/>
        <end position="199"/>
    </location>
</feature>
<evidence type="ECO:0000256" key="5">
    <source>
        <dbReference type="ARBA" id="ARBA00023136"/>
    </source>
</evidence>
<evidence type="ECO:0000256" key="1">
    <source>
        <dbReference type="ARBA" id="ARBA00004651"/>
    </source>
</evidence>
<dbReference type="Proteomes" id="UP000622610">
    <property type="component" value="Unassembled WGS sequence"/>
</dbReference>
<dbReference type="RefSeq" id="WP_188367720.1">
    <property type="nucleotide sequence ID" value="NZ_BMDT01000006.1"/>
</dbReference>
<feature type="transmembrane region" description="Helical" evidence="6">
    <location>
        <begin position="133"/>
        <end position="160"/>
    </location>
</feature>
<keyword evidence="5 6" id="KW-0472">Membrane</keyword>
<feature type="transmembrane region" description="Helical" evidence="6">
    <location>
        <begin position="93"/>
        <end position="112"/>
    </location>
</feature>
<comment type="caution">
    <text evidence="7">The sequence shown here is derived from an EMBL/GenBank/DDBJ whole genome shotgun (WGS) entry which is preliminary data.</text>
</comment>
<dbReference type="EMBL" id="BMDT01000006">
    <property type="protein sequence ID" value="GGI65881.1"/>
    <property type="molecule type" value="Genomic_DNA"/>
</dbReference>
<dbReference type="PANTHER" id="PTHR30213:SF0">
    <property type="entry name" value="UPF0761 MEMBRANE PROTEIN YIHY"/>
    <property type="match status" value="1"/>
</dbReference>
<protein>
    <submittedName>
        <fullName evidence="7">Uncharacterized protein</fullName>
    </submittedName>
</protein>
<evidence type="ECO:0000256" key="6">
    <source>
        <dbReference type="SAM" id="Phobius"/>
    </source>
</evidence>
<reference evidence="7" key="1">
    <citation type="journal article" date="2014" name="Int. J. Syst. Evol. Microbiol.">
        <title>Complete genome sequence of Corynebacterium casei LMG S-19264T (=DSM 44701T), isolated from a smear-ripened cheese.</title>
        <authorList>
            <consortium name="US DOE Joint Genome Institute (JGI-PGF)"/>
            <person name="Walter F."/>
            <person name="Albersmeier A."/>
            <person name="Kalinowski J."/>
            <person name="Ruckert C."/>
        </authorList>
    </citation>
    <scope>NUCLEOTIDE SEQUENCE</scope>
    <source>
        <strain evidence="7">CCM 8433</strain>
    </source>
</reference>
<reference evidence="7" key="2">
    <citation type="submission" date="2020-09" db="EMBL/GenBank/DDBJ databases">
        <authorList>
            <person name="Sun Q."/>
            <person name="Sedlacek I."/>
        </authorList>
    </citation>
    <scope>NUCLEOTIDE SEQUENCE</scope>
    <source>
        <strain evidence="7">CCM 8433</strain>
    </source>
</reference>
<evidence type="ECO:0000256" key="2">
    <source>
        <dbReference type="ARBA" id="ARBA00022475"/>
    </source>
</evidence>
<organism evidence="7 8">
    <name type="scientific">Enterococcus alcedinis</name>
    <dbReference type="NCBI Taxonomy" id="1274384"/>
    <lineage>
        <taxon>Bacteria</taxon>
        <taxon>Bacillati</taxon>
        <taxon>Bacillota</taxon>
        <taxon>Bacilli</taxon>
        <taxon>Lactobacillales</taxon>
        <taxon>Enterococcaceae</taxon>
        <taxon>Enterococcus</taxon>
    </lineage>
</organism>
<proteinExistence type="predicted"/>
<feature type="transmembrane region" description="Helical" evidence="6">
    <location>
        <begin position="244"/>
        <end position="272"/>
    </location>
</feature>
<evidence type="ECO:0000256" key="3">
    <source>
        <dbReference type="ARBA" id="ARBA00022692"/>
    </source>
</evidence>
<keyword evidence="2" id="KW-1003">Cell membrane</keyword>
<comment type="subcellular location">
    <subcellularLocation>
        <location evidence="1">Cell membrane</location>
        <topology evidence="1">Multi-pass membrane protein</topology>
    </subcellularLocation>
</comment>
<name>A0A917JFJ7_9ENTE</name>
<sequence>MRDFLKKDAVQQFIETTKTKVKDSEMTQSSIVIAYYLLLSLFPLLIAVGNVLPYLRIDPNTILPYLQEVIPPSIYAFLSPAILDLLTQGSGGALSLSALLTIWSASASMNALQIAFTKAYGVPKRGNFIIMRIVSLLTMFALMLGIIGMTLILGSGKLILDKLQPIFLFSDQIITTFQTVKWPLTITILLTLMLVIYGIIPNVKLRARSILPGAIFATIGWMGLSQAFGIYAKFFATRISGYQIIGSFVVLMVWLNFAAMILVLGGIINAIIEESISGKVEERGHARNLLPDKFKKKWKN</sequence>
<feature type="transmembrane region" description="Helical" evidence="6">
    <location>
        <begin position="32"/>
        <end position="55"/>
    </location>
</feature>
<evidence type="ECO:0000313" key="7">
    <source>
        <dbReference type="EMBL" id="GGI65881.1"/>
    </source>
</evidence>
<dbReference type="PIRSF" id="PIRSF035875">
    <property type="entry name" value="RNase_BN"/>
    <property type="match status" value="1"/>
</dbReference>
<accession>A0A917JFJ7</accession>
<keyword evidence="3 6" id="KW-0812">Transmembrane</keyword>
<keyword evidence="8" id="KW-1185">Reference proteome</keyword>
<dbReference type="GO" id="GO:0005886">
    <property type="term" value="C:plasma membrane"/>
    <property type="evidence" value="ECO:0007669"/>
    <property type="project" value="UniProtKB-SubCell"/>
</dbReference>
<dbReference type="NCBIfam" id="TIGR00765">
    <property type="entry name" value="yihY_not_rbn"/>
    <property type="match status" value="1"/>
</dbReference>
<evidence type="ECO:0000256" key="4">
    <source>
        <dbReference type="ARBA" id="ARBA00022989"/>
    </source>
</evidence>
<dbReference type="PANTHER" id="PTHR30213">
    <property type="entry name" value="INNER MEMBRANE PROTEIN YHJD"/>
    <property type="match status" value="1"/>
</dbReference>
<dbReference type="Pfam" id="PF03631">
    <property type="entry name" value="Virul_fac_BrkB"/>
    <property type="match status" value="1"/>
</dbReference>
<evidence type="ECO:0000313" key="8">
    <source>
        <dbReference type="Proteomes" id="UP000622610"/>
    </source>
</evidence>
<feature type="transmembrane region" description="Helical" evidence="6">
    <location>
        <begin position="211"/>
        <end position="232"/>
    </location>
</feature>
<dbReference type="AlphaFoldDB" id="A0A917JFJ7"/>
<keyword evidence="4 6" id="KW-1133">Transmembrane helix</keyword>
<dbReference type="InterPro" id="IPR017039">
    <property type="entry name" value="Virul_fac_BrkB"/>
</dbReference>